<dbReference type="EMBL" id="CP002403">
    <property type="protein sequence ID" value="ADU21712.1"/>
    <property type="molecule type" value="Genomic_DNA"/>
</dbReference>
<protein>
    <submittedName>
        <fullName evidence="1">Uncharacterized protein</fullName>
    </submittedName>
</protein>
<dbReference type="Proteomes" id="UP000006919">
    <property type="component" value="Chromosome"/>
</dbReference>
<dbReference type="HOGENOM" id="CLU_126562_0_0_9"/>
<dbReference type="eggNOG" id="COG1475">
    <property type="taxonomic scope" value="Bacteria"/>
</dbReference>
<name>E6UDA7_RUMA7</name>
<sequence length="151" mass="17961">MIHCSYQKKKFKVEPSLRFPMKYIYKERLRAGTVELMNYIQSEGIELWIYTTSFRSERYIRGLFRCYGIKPDQVVNGQRHADEVQKDHAEGMPSKYPSKYRIDLHIDDDISVAQNGRTYGFRVFTVGEQDDEWAEKIKAEIAKIRNRNEKQ</sequence>
<dbReference type="STRING" id="697329.Rumal_1193"/>
<accession>E6UDA7</accession>
<evidence type="ECO:0000313" key="2">
    <source>
        <dbReference type="Proteomes" id="UP000006919"/>
    </source>
</evidence>
<evidence type="ECO:0000313" key="1">
    <source>
        <dbReference type="EMBL" id="ADU21712.1"/>
    </source>
</evidence>
<dbReference type="KEGG" id="ral:Rumal_1193"/>
<reference evidence="1 2" key="1">
    <citation type="journal article" date="2011" name="J. Bacteriol.">
        <title>Complete genome of the cellulolytic ruminal bacterium Ruminococcus albus 7.</title>
        <authorList>
            <person name="Suen G."/>
            <person name="Stevenson D.M."/>
            <person name="Bruce D.C."/>
            <person name="Chertkov O."/>
            <person name="Copeland A."/>
            <person name="Cheng J.F."/>
            <person name="Detter C."/>
            <person name="Detter J.C."/>
            <person name="Goodwin L.A."/>
            <person name="Han C.S."/>
            <person name="Hauser L.J."/>
            <person name="Ivanova N.N."/>
            <person name="Kyrpides N.C."/>
            <person name="Land M.L."/>
            <person name="Lapidus A."/>
            <person name="Lucas S."/>
            <person name="Ovchinnikova G."/>
            <person name="Pitluck S."/>
            <person name="Tapia R."/>
            <person name="Woyke T."/>
            <person name="Boyum J."/>
            <person name="Mead D."/>
            <person name="Weimer P.J."/>
        </authorList>
    </citation>
    <scope>NUCLEOTIDE SEQUENCE [LARGE SCALE GENOMIC DNA]</scope>
    <source>
        <strain evidence="2">ATCC 27210 / DSM 20455 / JCM 14654 / NCDO 2250 / 7</strain>
    </source>
</reference>
<dbReference type="AlphaFoldDB" id="E6UDA7"/>
<organism evidence="1 2">
    <name type="scientific">Ruminococcus albus (strain ATCC 27210 / DSM 20455 / JCM 14654 / NCDO 2250 / 7)</name>
    <dbReference type="NCBI Taxonomy" id="697329"/>
    <lineage>
        <taxon>Bacteria</taxon>
        <taxon>Bacillati</taxon>
        <taxon>Bacillota</taxon>
        <taxon>Clostridia</taxon>
        <taxon>Eubacteriales</taxon>
        <taxon>Oscillospiraceae</taxon>
        <taxon>Ruminococcus</taxon>
    </lineage>
</organism>
<proteinExistence type="predicted"/>
<gene>
    <name evidence="1" type="ordered locus">Rumal_1193</name>
</gene>